<protein>
    <submittedName>
        <fullName evidence="7">Unannotated protein</fullName>
    </submittedName>
</protein>
<dbReference type="InterPro" id="IPR029229">
    <property type="entry name" value="Alkyl_sulf_C"/>
</dbReference>
<dbReference type="InterPro" id="IPR052195">
    <property type="entry name" value="Bact_Alkyl/Aryl-Sulfatase"/>
</dbReference>
<organism evidence="7">
    <name type="scientific">freshwater metagenome</name>
    <dbReference type="NCBI Taxonomy" id="449393"/>
    <lineage>
        <taxon>unclassified sequences</taxon>
        <taxon>metagenomes</taxon>
        <taxon>ecological metagenomes</taxon>
    </lineage>
</organism>
<dbReference type="FunFam" id="1.25.40.880:FF:000001">
    <property type="entry name" value="SDS hydrolase SdsA1"/>
    <property type="match status" value="1"/>
</dbReference>
<dbReference type="Gene3D" id="3.30.1050.10">
    <property type="entry name" value="SCP2 sterol-binding domain"/>
    <property type="match status" value="1"/>
</dbReference>
<dbReference type="FunFam" id="3.60.15.30:FF:000001">
    <property type="entry name" value="Alkyl/aryl-sulfatase BDS1"/>
    <property type="match status" value="1"/>
</dbReference>
<dbReference type="GO" id="GO:0018909">
    <property type="term" value="P:dodecyl sulfate metabolic process"/>
    <property type="evidence" value="ECO:0007669"/>
    <property type="project" value="InterPro"/>
</dbReference>
<dbReference type="PANTHER" id="PTHR43223">
    <property type="entry name" value="ALKYL/ARYL-SULFATASE"/>
    <property type="match status" value="1"/>
</dbReference>
<keyword evidence="2" id="KW-0479">Metal-binding</keyword>
<keyword evidence="4" id="KW-0862">Zinc</keyword>
<dbReference type="Pfam" id="PF00753">
    <property type="entry name" value="Lactamase_B"/>
    <property type="match status" value="1"/>
</dbReference>
<evidence type="ECO:0000256" key="3">
    <source>
        <dbReference type="ARBA" id="ARBA00022801"/>
    </source>
</evidence>
<dbReference type="Gene3D" id="1.25.40.880">
    <property type="entry name" value="Alkyl sulfatase, dimerisation domain"/>
    <property type="match status" value="1"/>
</dbReference>
<dbReference type="InterPro" id="IPR029228">
    <property type="entry name" value="Alkyl_sulf_dimr"/>
</dbReference>
<dbReference type="InterPro" id="IPR044097">
    <property type="entry name" value="Bds1/SdsA1_MBL-fold"/>
</dbReference>
<evidence type="ECO:0000256" key="1">
    <source>
        <dbReference type="ARBA" id="ARBA00001947"/>
    </source>
</evidence>
<dbReference type="InterPro" id="IPR036866">
    <property type="entry name" value="RibonucZ/Hydroxyglut_hydro"/>
</dbReference>
<evidence type="ECO:0000313" key="7">
    <source>
        <dbReference type="EMBL" id="CAB4346367.1"/>
    </source>
</evidence>
<dbReference type="PANTHER" id="PTHR43223:SF1">
    <property type="entry name" value="ALKYL_ARYL-SULFATASE BDS1"/>
    <property type="match status" value="1"/>
</dbReference>
<dbReference type="AlphaFoldDB" id="A0A6J5ZZX6"/>
<evidence type="ECO:0000256" key="2">
    <source>
        <dbReference type="ARBA" id="ARBA00022723"/>
    </source>
</evidence>
<dbReference type="Pfam" id="PF14863">
    <property type="entry name" value="Alkyl_sulf_dimr"/>
    <property type="match status" value="1"/>
</dbReference>
<dbReference type="SUPFAM" id="SSF55718">
    <property type="entry name" value="SCP-like"/>
    <property type="match status" value="1"/>
</dbReference>
<dbReference type="InterPro" id="IPR038536">
    <property type="entry name" value="Alkyl/aryl-sulf_dimr_sf"/>
</dbReference>
<name>A0A6J5ZZX6_9ZZZZ</name>
<dbReference type="EMBL" id="CAESAL010000104">
    <property type="protein sequence ID" value="CAB4346367.1"/>
    <property type="molecule type" value="Genomic_DNA"/>
</dbReference>
<evidence type="ECO:0000259" key="6">
    <source>
        <dbReference type="SMART" id="SM00849"/>
    </source>
</evidence>
<feature type="domain" description="Metallo-beta-lactamase" evidence="6">
    <location>
        <begin position="98"/>
        <end position="318"/>
    </location>
</feature>
<comment type="cofactor">
    <cofactor evidence="1">
        <name>Zn(2+)</name>
        <dbReference type="ChEBI" id="CHEBI:29105"/>
    </cofactor>
</comment>
<evidence type="ECO:0000256" key="5">
    <source>
        <dbReference type="ARBA" id="ARBA00033751"/>
    </source>
</evidence>
<gene>
    <name evidence="7" type="ORF">UFOPK3331_01832</name>
</gene>
<dbReference type="GO" id="GO:0046872">
    <property type="term" value="F:metal ion binding"/>
    <property type="evidence" value="ECO:0007669"/>
    <property type="project" value="UniProtKB-KW"/>
</dbReference>
<accession>A0A6J5ZZX6</accession>
<dbReference type="Pfam" id="PF14864">
    <property type="entry name" value="Alkyl_sulf_C"/>
    <property type="match status" value="1"/>
</dbReference>
<comment type="similarity">
    <text evidence="5">Belongs to the metallo-beta-lactamase superfamily. Type III sulfatase family.</text>
</comment>
<sequence length="624" mass="67829">MSVTEHTAGHQHAVTMDLPFDDEQDFVDAQRGFLAALDDTLIEATDGRVVWDLGPYGDTSGDAPATVNPSLWRQAQLNLIHGLFEVVPGIYQVRGLDLSSMTMVEGEKGVIVIDPLVSCETAATALALYRSVRGDRPVTALLYTHSHVDHFGGAGGVVPDGDPGDIPIVAPEYFLEHAVSENLQAGAAMSRRSTYMYGTLLPRGPEGQMTCGLGPSPSSGTLSLLPPTVDITHTGQELVLDGVRIVFQMTPGTEAPAEMNFYFPEFRALCMAENATHNLHNIVTLRGALVRDAHAWAGFIDESISMFAADSDVSFASHHWPTWGTENIVDYLSKQRDLYAYLNDQTLRYLNQGFTGAEIAEMIELPPTLASSWHCRGYYGSVSHNVKAVYQRYMGWFDGNPAHLWAHPPEAAAVKYVEFMGGADAALAKAEQSYEEGDYRWVAEVVNHVVFADPSNMKARELLARTYTQMGYAQENATWRNFFLTGAQELRGIAVALPAGRNALALMAHISVTQVFDATAIRIDGIKASEHQFTINWTLTDTGERHLLRLENGVLSNVAGRHADGAVLSVSVPRSHLLLLVVGLVTLESLVEQGIATASGDLTALDTLRGMLDPPDPAFAIVLP</sequence>
<dbReference type="InterPro" id="IPR001279">
    <property type="entry name" value="Metallo-B-lactamas"/>
</dbReference>
<proteinExistence type="inferred from homology"/>
<dbReference type="InterPro" id="IPR036527">
    <property type="entry name" value="SCP2_sterol-bd_dom_sf"/>
</dbReference>
<dbReference type="SMART" id="SM00849">
    <property type="entry name" value="Lactamase_B"/>
    <property type="match status" value="1"/>
</dbReference>
<dbReference type="SUPFAM" id="SSF56281">
    <property type="entry name" value="Metallo-hydrolase/oxidoreductase"/>
    <property type="match status" value="1"/>
</dbReference>
<dbReference type="CDD" id="cd07710">
    <property type="entry name" value="arylsulfatase_Sdsa1-like_MBL-fold"/>
    <property type="match status" value="1"/>
</dbReference>
<keyword evidence="3" id="KW-0378">Hydrolase</keyword>
<evidence type="ECO:0000256" key="4">
    <source>
        <dbReference type="ARBA" id="ARBA00022833"/>
    </source>
</evidence>
<dbReference type="GO" id="GO:0046983">
    <property type="term" value="F:protein dimerization activity"/>
    <property type="evidence" value="ECO:0007669"/>
    <property type="project" value="InterPro"/>
</dbReference>
<dbReference type="GO" id="GO:0018741">
    <property type="term" value="F:linear primary-alkylsulfatase activity"/>
    <property type="evidence" value="ECO:0007669"/>
    <property type="project" value="InterPro"/>
</dbReference>
<reference evidence="7" key="1">
    <citation type="submission" date="2020-05" db="EMBL/GenBank/DDBJ databases">
        <authorList>
            <person name="Chiriac C."/>
            <person name="Salcher M."/>
            <person name="Ghai R."/>
            <person name="Kavagutti S V."/>
        </authorList>
    </citation>
    <scope>NUCLEOTIDE SEQUENCE</scope>
</reference>
<dbReference type="Gene3D" id="3.60.15.30">
    <property type="entry name" value="Metallo-beta-lactamase domain"/>
    <property type="match status" value="1"/>
</dbReference>